<dbReference type="EMBL" id="CP047186">
    <property type="protein sequence ID" value="QHC56505.1"/>
    <property type="molecule type" value="Genomic_DNA"/>
</dbReference>
<name>A0A166I595_9MICO</name>
<dbReference type="Proteomes" id="UP000465031">
    <property type="component" value="Chromosome"/>
</dbReference>
<evidence type="ECO:0000313" key="1">
    <source>
        <dbReference type="EMBL" id="KZX21645.1"/>
    </source>
</evidence>
<dbReference type="Proteomes" id="UP000076717">
    <property type="component" value="Unassembled WGS sequence"/>
</dbReference>
<protein>
    <submittedName>
        <fullName evidence="1">Uncharacterized protein</fullName>
    </submittedName>
</protein>
<reference evidence="2" key="3">
    <citation type="submission" date="2019-12" db="EMBL/GenBank/DDBJ databases">
        <title>Complete and Draft Genome Sequences of New Strains and Members of Some Known Species of the Genus Rathayibacter isolated from Plants.</title>
        <authorList>
            <person name="Tarlachkov S.V."/>
            <person name="Starodumova I.P."/>
            <person name="Dorofeeva L.V."/>
            <person name="Prisyazhnaya N.V."/>
            <person name="Leyn S.A."/>
            <person name="Zlamal J.E."/>
            <person name="Elane M.L."/>
            <person name="Osterman A.L."/>
            <person name="Nadler S.A."/>
            <person name="Subbotin S.A."/>
            <person name="Evtushenko L.I."/>
        </authorList>
    </citation>
    <scope>NUCLEOTIDE SEQUENCE</scope>
    <source>
        <strain evidence="2">VKM Ac-2761</strain>
    </source>
</reference>
<accession>A0A166I595</accession>
<evidence type="ECO:0000313" key="2">
    <source>
        <dbReference type="EMBL" id="QHC56505.1"/>
    </source>
</evidence>
<organism evidence="1 3">
    <name type="scientific">Rathayibacter tanaceti</name>
    <dbReference type="NCBI Taxonomy" id="1671680"/>
    <lineage>
        <taxon>Bacteria</taxon>
        <taxon>Bacillati</taxon>
        <taxon>Actinomycetota</taxon>
        <taxon>Actinomycetes</taxon>
        <taxon>Micrococcales</taxon>
        <taxon>Microbacteriaceae</taxon>
        <taxon>Rathayibacter</taxon>
    </lineage>
</organism>
<sequence>MIRTIMTLHDRALGLEEGVDVAGVKTSIETTLRSGGGFVELVVVGNRAVSVLISAGTLLLIDQEDVAEDDRDARGAGVSFEEMVIAVDSL</sequence>
<keyword evidence="3" id="KW-1185">Reference proteome</keyword>
<dbReference type="KEGG" id="rte:GSU10_13280"/>
<proteinExistence type="predicted"/>
<evidence type="ECO:0000313" key="4">
    <source>
        <dbReference type="Proteomes" id="UP000465031"/>
    </source>
</evidence>
<dbReference type="EMBL" id="LIIN01000031">
    <property type="protein sequence ID" value="KZX21645.1"/>
    <property type="molecule type" value="Genomic_DNA"/>
</dbReference>
<gene>
    <name evidence="1" type="ORF">ACH61_01247</name>
    <name evidence="2" type="ORF">GSU10_13280</name>
</gene>
<dbReference type="AlphaFoldDB" id="A0A166I595"/>
<dbReference type="RefSeq" id="WP_068209727.1">
    <property type="nucleotide sequence ID" value="NZ_CP047186.1"/>
</dbReference>
<reference evidence="4" key="2">
    <citation type="submission" date="2019-12" db="EMBL/GenBank/DDBJ databases">
        <title>Complete and draft genome sequences of new strains and members of some known species of the genus Rathayibacter isolated from plants.</title>
        <authorList>
            <person name="Tarlachkov S.V."/>
            <person name="Starodumova I.P."/>
            <person name="Dorofeeva L.V."/>
            <person name="Prisyazhnaya N.V."/>
            <person name="Leyn S."/>
            <person name="Zlamal J."/>
            <person name="Elan M."/>
            <person name="Osterman A.L."/>
            <person name="Nadler S."/>
            <person name="Subbotin S.A."/>
            <person name="Evtushenko L.I."/>
        </authorList>
    </citation>
    <scope>NUCLEOTIDE SEQUENCE [LARGE SCALE GENOMIC DNA]</scope>
    <source>
        <strain evidence="4">VKM Ac-2761</strain>
    </source>
</reference>
<reference evidence="1 3" key="1">
    <citation type="submission" date="2015-08" db="EMBL/GenBank/DDBJ databases">
        <title>Draft Genome Sequence of Rathayibacter sp. Strain VKM Ac-2596 Isolated from Leaf Gall Induced by Plant-Parasitic Nematodes.</title>
        <authorList>
            <person name="Vasilenko O.V."/>
            <person name="Starodumova I.P."/>
            <person name="Tarlachkov S.V."/>
            <person name="Dorofeeva L.V."/>
            <person name="Evtushenko L.I."/>
        </authorList>
    </citation>
    <scope>NUCLEOTIDE SEQUENCE [LARGE SCALE GENOMIC DNA]</scope>
    <source>
        <strain evidence="1 3">VKM Ac-2596</strain>
    </source>
</reference>
<dbReference type="OrthoDB" id="5120955at2"/>
<evidence type="ECO:0000313" key="3">
    <source>
        <dbReference type="Proteomes" id="UP000076717"/>
    </source>
</evidence>